<evidence type="ECO:0000313" key="7">
    <source>
        <dbReference type="EMBL" id="CEK57941.1"/>
    </source>
</evidence>
<keyword evidence="4" id="KW-0726">Sexual differentiation</keyword>
<evidence type="ECO:0000256" key="3">
    <source>
        <dbReference type="ARBA" id="ARBA00022782"/>
    </source>
</evidence>
<protein>
    <submittedName>
        <fullName evidence="7">Uncharacterized protein</fullName>
    </submittedName>
</protein>
<accession>A0A0B6YQC9</accession>
<gene>
    <name evidence="7" type="primary">ORF31526</name>
</gene>
<evidence type="ECO:0000256" key="4">
    <source>
        <dbReference type="ARBA" id="ARBA00022928"/>
    </source>
</evidence>
<evidence type="ECO:0000256" key="1">
    <source>
        <dbReference type="ARBA" id="ARBA00002508"/>
    </source>
</evidence>
<evidence type="ECO:0000256" key="6">
    <source>
        <dbReference type="PIRSR" id="PIRSR607702-2"/>
    </source>
</evidence>
<dbReference type="GO" id="GO:0007548">
    <property type="term" value="P:sex differentiation"/>
    <property type="evidence" value="ECO:0007669"/>
    <property type="project" value="UniProtKB-KW"/>
</dbReference>
<reference evidence="7" key="1">
    <citation type="submission" date="2014-12" db="EMBL/GenBank/DDBJ databases">
        <title>Insight into the proteome of Arion vulgaris.</title>
        <authorList>
            <person name="Aradska J."/>
            <person name="Bulat T."/>
            <person name="Smidak R."/>
            <person name="Sarate P."/>
            <person name="Gangsoo J."/>
            <person name="Sialana F."/>
            <person name="Bilban M."/>
            <person name="Lubec G."/>
        </authorList>
    </citation>
    <scope>NUCLEOTIDE SEQUENCE</scope>
    <source>
        <tissue evidence="7">Skin</tissue>
    </source>
</reference>
<feature type="active site" description="Proton acceptor" evidence="5">
    <location>
        <position position="55"/>
    </location>
</feature>
<dbReference type="GO" id="GO:0030154">
    <property type="term" value="P:cell differentiation"/>
    <property type="evidence" value="ECO:0007669"/>
    <property type="project" value="UniProtKB-KW"/>
</dbReference>
<dbReference type="Gene3D" id="3.50.20.20">
    <property type="entry name" value="Janus/Ocnus"/>
    <property type="match status" value="1"/>
</dbReference>
<dbReference type="PANTHER" id="PTHR12258:SF5">
    <property type="entry name" value="BCDNA.GH02250-RELATED"/>
    <property type="match status" value="1"/>
</dbReference>
<feature type="binding site" evidence="6">
    <location>
        <position position="27"/>
    </location>
    <ligand>
        <name>substrate</name>
    </ligand>
</feature>
<dbReference type="Pfam" id="PF05005">
    <property type="entry name" value="Ocnus"/>
    <property type="match status" value="1"/>
</dbReference>
<sequence length="126" mass="14138">MPGKIAEVNPLLATIDDVVVDDSGRFKYILCKVYQDGNRDESKMIVRGTKQAEFHADIYDHLDAFLEEIGVTCECLGGGKIEHDSVAKTIRVFGHSQGYGKADHSITVRLLQEKYPEYNSVTWTDD</sequence>
<comment type="function">
    <text evidence="1">JanA and janB regulate somatic sex differentiation.</text>
</comment>
<dbReference type="GO" id="GO:0101006">
    <property type="term" value="F:protein histidine phosphatase activity"/>
    <property type="evidence" value="ECO:0007669"/>
    <property type="project" value="TreeGrafter"/>
</dbReference>
<keyword evidence="3" id="KW-0221">Differentiation</keyword>
<dbReference type="AlphaFoldDB" id="A0A0B6YQC9"/>
<dbReference type="EMBL" id="HACG01011076">
    <property type="protein sequence ID" value="CEK57941.1"/>
    <property type="molecule type" value="Transcribed_RNA"/>
</dbReference>
<dbReference type="InterPro" id="IPR007702">
    <property type="entry name" value="Janus"/>
</dbReference>
<dbReference type="InterPro" id="IPR038596">
    <property type="entry name" value="Janus_sf"/>
</dbReference>
<proteinExistence type="inferred from homology"/>
<dbReference type="PANTHER" id="PTHR12258">
    <property type="entry name" value="JANUS-A/JANUS-B"/>
    <property type="match status" value="1"/>
</dbReference>
<evidence type="ECO:0000256" key="2">
    <source>
        <dbReference type="ARBA" id="ARBA00010971"/>
    </source>
</evidence>
<name>A0A0B6YQC9_9EUPU</name>
<dbReference type="SUPFAM" id="SSF143724">
    <property type="entry name" value="PHP14-like"/>
    <property type="match status" value="1"/>
</dbReference>
<dbReference type="GO" id="GO:0005829">
    <property type="term" value="C:cytosol"/>
    <property type="evidence" value="ECO:0007669"/>
    <property type="project" value="TreeGrafter"/>
</dbReference>
<evidence type="ECO:0000256" key="5">
    <source>
        <dbReference type="PIRSR" id="PIRSR607702-1"/>
    </source>
</evidence>
<organism evidence="7">
    <name type="scientific">Arion vulgaris</name>
    <dbReference type="NCBI Taxonomy" id="1028688"/>
    <lineage>
        <taxon>Eukaryota</taxon>
        <taxon>Metazoa</taxon>
        <taxon>Spiralia</taxon>
        <taxon>Lophotrochozoa</taxon>
        <taxon>Mollusca</taxon>
        <taxon>Gastropoda</taxon>
        <taxon>Heterobranchia</taxon>
        <taxon>Euthyneura</taxon>
        <taxon>Panpulmonata</taxon>
        <taxon>Eupulmonata</taxon>
        <taxon>Stylommatophora</taxon>
        <taxon>Helicina</taxon>
        <taxon>Arionoidea</taxon>
        <taxon>Arionidae</taxon>
        <taxon>Arion</taxon>
    </lineage>
</organism>
<comment type="similarity">
    <text evidence="2">Belongs to the janus family.</text>
</comment>